<dbReference type="RefSeq" id="WP_381348272.1">
    <property type="nucleotide sequence ID" value="NZ_JBHMCY010000046.1"/>
</dbReference>
<feature type="region of interest" description="Disordered" evidence="1">
    <location>
        <begin position="1"/>
        <end position="123"/>
    </location>
</feature>
<proteinExistence type="predicted"/>
<dbReference type="EMBL" id="JBHMCY010000046">
    <property type="protein sequence ID" value="MFB9465443.1"/>
    <property type="molecule type" value="Genomic_DNA"/>
</dbReference>
<evidence type="ECO:0000313" key="3">
    <source>
        <dbReference type="Proteomes" id="UP001589709"/>
    </source>
</evidence>
<comment type="caution">
    <text evidence="2">The sequence shown here is derived from an EMBL/GenBank/DDBJ whole genome shotgun (WGS) entry which is preliminary data.</text>
</comment>
<organism evidence="2 3">
    <name type="scientific">Streptomyces cinereospinus</name>
    <dbReference type="NCBI Taxonomy" id="285561"/>
    <lineage>
        <taxon>Bacteria</taxon>
        <taxon>Bacillati</taxon>
        <taxon>Actinomycetota</taxon>
        <taxon>Actinomycetes</taxon>
        <taxon>Kitasatosporales</taxon>
        <taxon>Streptomycetaceae</taxon>
        <taxon>Streptomyces</taxon>
    </lineage>
</organism>
<evidence type="ECO:0000313" key="2">
    <source>
        <dbReference type="EMBL" id="MFB9465443.1"/>
    </source>
</evidence>
<sequence length="123" mass="12673">MSEQTPSQAEGERDDDLGAEFTRDPGRRAADPPRTTPSQAEGERDDADEEERPLPGGADGGPARARDAAEPGAHSGAESRPRDRVVPGTASAAEGYGDRGGTSGGAPLSGVEQTEQTEQTEEG</sequence>
<keyword evidence="3" id="KW-1185">Reference proteome</keyword>
<accession>A0ABV5N5B0</accession>
<evidence type="ECO:0008006" key="4">
    <source>
        <dbReference type="Google" id="ProtNLM"/>
    </source>
</evidence>
<protein>
    <recommendedName>
        <fullName evidence="4">D-alanyl-D-alanine carboxypeptidase</fullName>
    </recommendedName>
</protein>
<reference evidence="2 3" key="1">
    <citation type="submission" date="2024-09" db="EMBL/GenBank/DDBJ databases">
        <authorList>
            <person name="Sun Q."/>
            <person name="Mori K."/>
        </authorList>
    </citation>
    <scope>NUCLEOTIDE SEQUENCE [LARGE SCALE GENOMIC DNA]</scope>
    <source>
        <strain evidence="2 3">JCM 6917</strain>
    </source>
</reference>
<evidence type="ECO:0000256" key="1">
    <source>
        <dbReference type="SAM" id="MobiDB-lite"/>
    </source>
</evidence>
<name>A0ABV5N5B0_9ACTN</name>
<gene>
    <name evidence="2" type="ORF">ACFF45_22720</name>
</gene>
<feature type="compositionally biased region" description="Basic and acidic residues" evidence="1">
    <location>
        <begin position="21"/>
        <end position="31"/>
    </location>
</feature>
<dbReference type="Proteomes" id="UP001589709">
    <property type="component" value="Unassembled WGS sequence"/>
</dbReference>